<dbReference type="Pfam" id="PF03595">
    <property type="entry name" value="SLAC1"/>
    <property type="match status" value="1"/>
</dbReference>
<organism evidence="6 7">
    <name type="scientific">Rheinheimera tilapiae</name>
    <dbReference type="NCBI Taxonomy" id="875043"/>
    <lineage>
        <taxon>Bacteria</taxon>
        <taxon>Pseudomonadati</taxon>
        <taxon>Pseudomonadota</taxon>
        <taxon>Gammaproteobacteria</taxon>
        <taxon>Chromatiales</taxon>
        <taxon>Chromatiaceae</taxon>
        <taxon>Rheinheimera</taxon>
    </lineage>
</organism>
<keyword evidence="3 5" id="KW-1133">Transmembrane helix</keyword>
<evidence type="ECO:0000256" key="1">
    <source>
        <dbReference type="ARBA" id="ARBA00004141"/>
    </source>
</evidence>
<dbReference type="InterPro" id="IPR038665">
    <property type="entry name" value="Voltage-dep_anion_channel_sf"/>
</dbReference>
<keyword evidence="2 5" id="KW-0812">Transmembrane</keyword>
<proteinExistence type="predicted"/>
<gene>
    <name evidence="6" type="ORF">ACFFJP_00845</name>
</gene>
<feature type="transmembrane region" description="Helical" evidence="5">
    <location>
        <begin position="82"/>
        <end position="105"/>
    </location>
</feature>
<sequence length="331" mass="35289">MSKLVFPHLAAHLTARLSTVPTAAAGLALGLASLGWCADQLFQQQGKVQLAAALLALPLLLAVVLKFLSAPRLLQQELAHPVAGSLLPVICMATLVQSAALQQIAAAPATALWWLALIAHLSLLAGFIRHRLAHFVLTDLVPAWFIPPIGFVVAVLSAPASAPLWLLQTLAGVGLLVYLLMLPLMLYRLRRGSPLPAPQRPLLAILAAPGSLTLSGLLCLPLTATPTAALLLLSAVALLLTLRVWWQLPKLLSGSFNPAFAACTFPLVISATALLKLSGYLAQQADPMLQQLAQWQLGLAQLEFTVAMAVCGYVLARYLRQLWHWGTLVKA</sequence>
<evidence type="ECO:0000256" key="3">
    <source>
        <dbReference type="ARBA" id="ARBA00022989"/>
    </source>
</evidence>
<dbReference type="Gene3D" id="1.50.10.150">
    <property type="entry name" value="Voltage-dependent anion channel"/>
    <property type="match status" value="1"/>
</dbReference>
<comment type="caution">
    <text evidence="6">The sequence shown here is derived from an EMBL/GenBank/DDBJ whole genome shotgun (WGS) entry which is preliminary data.</text>
</comment>
<name>A0ABV6B7H3_9GAMM</name>
<reference evidence="6 7" key="1">
    <citation type="submission" date="2024-09" db="EMBL/GenBank/DDBJ databases">
        <authorList>
            <person name="Sun Q."/>
            <person name="Mori K."/>
        </authorList>
    </citation>
    <scope>NUCLEOTIDE SEQUENCE [LARGE SCALE GENOMIC DNA]</scope>
    <source>
        <strain evidence="6 7">KCTC 23315</strain>
    </source>
</reference>
<feature type="transmembrane region" description="Helical" evidence="5">
    <location>
        <begin position="295"/>
        <end position="316"/>
    </location>
</feature>
<dbReference type="InterPro" id="IPR052951">
    <property type="entry name" value="Tellurite_res_ion_channel"/>
</dbReference>
<dbReference type="RefSeq" id="WP_377239431.1">
    <property type="nucleotide sequence ID" value="NZ_JBHLXP010000001.1"/>
</dbReference>
<feature type="transmembrane region" description="Helical" evidence="5">
    <location>
        <begin position="165"/>
        <end position="189"/>
    </location>
</feature>
<evidence type="ECO:0000313" key="6">
    <source>
        <dbReference type="EMBL" id="MFC0046831.1"/>
    </source>
</evidence>
<evidence type="ECO:0000256" key="4">
    <source>
        <dbReference type="ARBA" id="ARBA00023136"/>
    </source>
</evidence>
<keyword evidence="4 5" id="KW-0472">Membrane</keyword>
<keyword evidence="7" id="KW-1185">Reference proteome</keyword>
<evidence type="ECO:0000256" key="5">
    <source>
        <dbReference type="SAM" id="Phobius"/>
    </source>
</evidence>
<feature type="transmembrane region" description="Helical" evidence="5">
    <location>
        <begin position="48"/>
        <end position="70"/>
    </location>
</feature>
<dbReference type="InterPro" id="IPR004695">
    <property type="entry name" value="SLAC1/Mae1/Ssu1/TehA"/>
</dbReference>
<feature type="transmembrane region" description="Helical" evidence="5">
    <location>
        <begin position="140"/>
        <end position="159"/>
    </location>
</feature>
<dbReference type="Proteomes" id="UP001589813">
    <property type="component" value="Unassembled WGS sequence"/>
</dbReference>
<evidence type="ECO:0000256" key="2">
    <source>
        <dbReference type="ARBA" id="ARBA00022692"/>
    </source>
</evidence>
<protein>
    <recommendedName>
        <fullName evidence="8">C4-dicarboxylate ABC transporter</fullName>
    </recommendedName>
</protein>
<evidence type="ECO:0008006" key="8">
    <source>
        <dbReference type="Google" id="ProtNLM"/>
    </source>
</evidence>
<dbReference type="EMBL" id="JBHLXP010000001">
    <property type="protein sequence ID" value="MFC0046831.1"/>
    <property type="molecule type" value="Genomic_DNA"/>
</dbReference>
<comment type="subcellular location">
    <subcellularLocation>
        <location evidence="1">Membrane</location>
        <topology evidence="1">Multi-pass membrane protein</topology>
    </subcellularLocation>
</comment>
<evidence type="ECO:0000313" key="7">
    <source>
        <dbReference type="Proteomes" id="UP001589813"/>
    </source>
</evidence>
<dbReference type="PANTHER" id="PTHR37955:SF1">
    <property type="entry name" value="DEP DOMAIN-CONTAINING PROTEIN"/>
    <property type="match status" value="1"/>
</dbReference>
<feature type="transmembrane region" description="Helical" evidence="5">
    <location>
        <begin position="229"/>
        <end position="246"/>
    </location>
</feature>
<feature type="transmembrane region" description="Helical" evidence="5">
    <location>
        <begin position="201"/>
        <end position="223"/>
    </location>
</feature>
<feature type="transmembrane region" description="Helical" evidence="5">
    <location>
        <begin position="111"/>
        <end position="128"/>
    </location>
</feature>
<accession>A0ABV6B7H3</accession>
<dbReference type="PANTHER" id="PTHR37955">
    <property type="entry name" value="TELLURITE RESISTANCE PROTEIN TEHA"/>
    <property type="match status" value="1"/>
</dbReference>
<feature type="transmembrane region" description="Helical" evidence="5">
    <location>
        <begin position="258"/>
        <end position="275"/>
    </location>
</feature>